<dbReference type="AlphaFoldDB" id="A0A3P7K9A2"/>
<sequence>MAHLHFNIGSFNFTHPVYFTESSRIPESANK</sequence>
<name>A0A3P7K9A2_STRVU</name>
<gene>
    <name evidence="1" type="ORF">SVUK_LOCUS19975</name>
</gene>
<evidence type="ECO:0000313" key="2">
    <source>
        <dbReference type="Proteomes" id="UP000270094"/>
    </source>
</evidence>
<dbReference type="Proteomes" id="UP000270094">
    <property type="component" value="Unassembled WGS sequence"/>
</dbReference>
<keyword evidence="2" id="KW-1185">Reference proteome</keyword>
<proteinExistence type="predicted"/>
<evidence type="ECO:0000313" key="1">
    <source>
        <dbReference type="EMBL" id="VDM84977.1"/>
    </source>
</evidence>
<reference evidence="1 2" key="1">
    <citation type="submission" date="2018-11" db="EMBL/GenBank/DDBJ databases">
        <authorList>
            <consortium name="Pathogen Informatics"/>
        </authorList>
    </citation>
    <scope>NUCLEOTIDE SEQUENCE [LARGE SCALE GENOMIC DNA]</scope>
</reference>
<accession>A0A3P7K9A2</accession>
<organism evidence="1 2">
    <name type="scientific">Strongylus vulgaris</name>
    <name type="common">Blood worm</name>
    <dbReference type="NCBI Taxonomy" id="40348"/>
    <lineage>
        <taxon>Eukaryota</taxon>
        <taxon>Metazoa</taxon>
        <taxon>Ecdysozoa</taxon>
        <taxon>Nematoda</taxon>
        <taxon>Chromadorea</taxon>
        <taxon>Rhabditida</taxon>
        <taxon>Rhabditina</taxon>
        <taxon>Rhabditomorpha</taxon>
        <taxon>Strongyloidea</taxon>
        <taxon>Strongylidae</taxon>
        <taxon>Strongylus</taxon>
    </lineage>
</organism>
<dbReference type="EMBL" id="UYYB01135015">
    <property type="protein sequence ID" value="VDM84977.1"/>
    <property type="molecule type" value="Genomic_DNA"/>
</dbReference>
<protein>
    <submittedName>
        <fullName evidence="1">Uncharacterized protein</fullName>
    </submittedName>
</protein>